<dbReference type="PROSITE" id="PS00327">
    <property type="entry name" value="BACTERIAL_OPSIN_RET"/>
    <property type="match status" value="1"/>
</dbReference>
<dbReference type="PRINTS" id="PR00251">
    <property type="entry name" value="BACTRLOPSIN"/>
</dbReference>
<dbReference type="InterPro" id="IPR018229">
    <property type="entry name" value="Rhodopsin_retinal_BS"/>
</dbReference>
<evidence type="ECO:0000256" key="5">
    <source>
        <dbReference type="ARBA" id="ARBA00022692"/>
    </source>
</evidence>
<evidence type="ECO:0000256" key="11">
    <source>
        <dbReference type="SAM" id="Phobius"/>
    </source>
</evidence>
<evidence type="ECO:0000256" key="1">
    <source>
        <dbReference type="ARBA" id="ARBA00004141"/>
    </source>
</evidence>
<evidence type="ECO:0000256" key="3">
    <source>
        <dbReference type="ARBA" id="ARBA00022543"/>
    </source>
</evidence>
<dbReference type="CDD" id="cd15028">
    <property type="entry name" value="7tm_Opsin-1_euk"/>
    <property type="match status" value="1"/>
</dbReference>
<feature type="transmembrane region" description="Helical" evidence="11">
    <location>
        <begin position="80"/>
        <end position="98"/>
    </location>
</feature>
<keyword evidence="4" id="KW-0716">Sensory transduction</keyword>
<evidence type="ECO:0000256" key="10">
    <source>
        <dbReference type="ARBA" id="ARBA00023170"/>
    </source>
</evidence>
<keyword evidence="5 11" id="KW-0812">Transmembrane</keyword>
<evidence type="ECO:0000256" key="8">
    <source>
        <dbReference type="ARBA" id="ARBA00022991"/>
    </source>
</evidence>
<dbReference type="PANTHER" id="PTHR28286">
    <property type="match status" value="1"/>
</dbReference>
<keyword evidence="13" id="KW-1185">Reference proteome</keyword>
<dbReference type="GO" id="GO:0005783">
    <property type="term" value="C:endoplasmic reticulum"/>
    <property type="evidence" value="ECO:0007669"/>
    <property type="project" value="TreeGrafter"/>
</dbReference>
<feature type="transmembrane region" description="Helical" evidence="11">
    <location>
        <begin position="187"/>
        <end position="206"/>
    </location>
</feature>
<comment type="caution">
    <text evidence="12">The sequence shown here is derived from an EMBL/GenBank/DDBJ whole genome shotgun (WGS) entry which is preliminary data.</text>
</comment>
<keyword evidence="9 11" id="KW-0472">Membrane</keyword>
<dbReference type="EMBL" id="MU864584">
    <property type="protein sequence ID" value="KAK4183035.1"/>
    <property type="molecule type" value="Genomic_DNA"/>
</dbReference>
<comment type="similarity">
    <text evidence="2">Belongs to the archaeal/bacterial/fungal opsin family.</text>
</comment>
<organism evidence="12 13">
    <name type="scientific">Podospora australis</name>
    <dbReference type="NCBI Taxonomy" id="1536484"/>
    <lineage>
        <taxon>Eukaryota</taxon>
        <taxon>Fungi</taxon>
        <taxon>Dikarya</taxon>
        <taxon>Ascomycota</taxon>
        <taxon>Pezizomycotina</taxon>
        <taxon>Sordariomycetes</taxon>
        <taxon>Sordariomycetidae</taxon>
        <taxon>Sordariales</taxon>
        <taxon>Podosporaceae</taxon>
        <taxon>Podospora</taxon>
    </lineage>
</organism>
<feature type="transmembrane region" description="Helical" evidence="11">
    <location>
        <begin position="53"/>
        <end position="73"/>
    </location>
</feature>
<comment type="subcellular location">
    <subcellularLocation>
        <location evidence="1">Membrane</location>
        <topology evidence="1">Multi-pass membrane protein</topology>
    </subcellularLocation>
</comment>
<accession>A0AAN6WKH8</accession>
<name>A0AAN6WKH8_9PEZI</name>
<reference evidence="12" key="2">
    <citation type="submission" date="2023-05" db="EMBL/GenBank/DDBJ databases">
        <authorList>
            <consortium name="Lawrence Berkeley National Laboratory"/>
            <person name="Steindorff A."/>
            <person name="Hensen N."/>
            <person name="Bonometti L."/>
            <person name="Westerberg I."/>
            <person name="Brannstrom I.O."/>
            <person name="Guillou S."/>
            <person name="Cros-Aarteil S."/>
            <person name="Calhoun S."/>
            <person name="Haridas S."/>
            <person name="Kuo A."/>
            <person name="Mondo S."/>
            <person name="Pangilinan J."/>
            <person name="Riley R."/>
            <person name="Labutti K."/>
            <person name="Andreopoulos B."/>
            <person name="Lipzen A."/>
            <person name="Chen C."/>
            <person name="Yanf M."/>
            <person name="Daum C."/>
            <person name="Ng V."/>
            <person name="Clum A."/>
            <person name="Ohm R."/>
            <person name="Martin F."/>
            <person name="Silar P."/>
            <person name="Natvig D."/>
            <person name="Lalanne C."/>
            <person name="Gautier V."/>
            <person name="Ament-Velasquez S.L."/>
            <person name="Kruys A."/>
            <person name="Hutchinson M.I."/>
            <person name="Powell A.J."/>
            <person name="Barry K."/>
            <person name="Miller A.N."/>
            <person name="Grigoriev I.V."/>
            <person name="Debuchy R."/>
            <person name="Gladieux P."/>
            <person name="Thoren M.H."/>
            <person name="Johannesson H."/>
        </authorList>
    </citation>
    <scope>NUCLEOTIDE SEQUENCE</scope>
    <source>
        <strain evidence="12">PSN309</strain>
    </source>
</reference>
<dbReference type="SMART" id="SM01021">
    <property type="entry name" value="Bac_rhodopsin"/>
    <property type="match status" value="1"/>
</dbReference>
<evidence type="ECO:0000313" key="13">
    <source>
        <dbReference type="Proteomes" id="UP001302126"/>
    </source>
</evidence>
<keyword evidence="7 11" id="KW-1133">Transmembrane helix</keyword>
<dbReference type="Pfam" id="PF01036">
    <property type="entry name" value="Bac_rhodopsin"/>
    <property type="match status" value="1"/>
</dbReference>
<keyword evidence="3" id="KW-0600">Photoreceptor protein</keyword>
<evidence type="ECO:0000313" key="12">
    <source>
        <dbReference type="EMBL" id="KAK4183035.1"/>
    </source>
</evidence>
<evidence type="ECO:0000256" key="2">
    <source>
        <dbReference type="ARBA" id="ARBA00008130"/>
    </source>
</evidence>
<reference evidence="12" key="1">
    <citation type="journal article" date="2023" name="Mol. Phylogenet. Evol.">
        <title>Genome-scale phylogeny and comparative genomics of the fungal order Sordariales.</title>
        <authorList>
            <person name="Hensen N."/>
            <person name="Bonometti L."/>
            <person name="Westerberg I."/>
            <person name="Brannstrom I.O."/>
            <person name="Guillou S."/>
            <person name="Cros-Aarteil S."/>
            <person name="Calhoun S."/>
            <person name="Haridas S."/>
            <person name="Kuo A."/>
            <person name="Mondo S."/>
            <person name="Pangilinan J."/>
            <person name="Riley R."/>
            <person name="LaButti K."/>
            <person name="Andreopoulos B."/>
            <person name="Lipzen A."/>
            <person name="Chen C."/>
            <person name="Yan M."/>
            <person name="Daum C."/>
            <person name="Ng V."/>
            <person name="Clum A."/>
            <person name="Steindorff A."/>
            <person name="Ohm R.A."/>
            <person name="Martin F."/>
            <person name="Silar P."/>
            <person name="Natvig D.O."/>
            <person name="Lalanne C."/>
            <person name="Gautier V."/>
            <person name="Ament-Velasquez S.L."/>
            <person name="Kruys A."/>
            <person name="Hutchinson M.I."/>
            <person name="Powell A.J."/>
            <person name="Barry K."/>
            <person name="Miller A.N."/>
            <person name="Grigoriev I.V."/>
            <person name="Debuchy R."/>
            <person name="Gladieux P."/>
            <person name="Hiltunen Thoren M."/>
            <person name="Johannesson H."/>
        </authorList>
    </citation>
    <scope>NUCLEOTIDE SEQUENCE</scope>
    <source>
        <strain evidence="12">PSN309</strain>
    </source>
</reference>
<dbReference type="Gene3D" id="1.20.1070.10">
    <property type="entry name" value="Rhodopsin 7-helix transmembrane proteins"/>
    <property type="match status" value="1"/>
</dbReference>
<evidence type="ECO:0000256" key="4">
    <source>
        <dbReference type="ARBA" id="ARBA00022606"/>
    </source>
</evidence>
<feature type="transmembrane region" description="Helical" evidence="11">
    <location>
        <begin position="135"/>
        <end position="154"/>
    </location>
</feature>
<keyword evidence="8" id="KW-0157">Chromophore</keyword>
<dbReference type="GO" id="GO:0007602">
    <property type="term" value="P:phototransduction"/>
    <property type="evidence" value="ECO:0007669"/>
    <property type="project" value="UniProtKB-KW"/>
</dbReference>
<dbReference type="GO" id="GO:0005886">
    <property type="term" value="C:plasma membrane"/>
    <property type="evidence" value="ECO:0007669"/>
    <property type="project" value="TreeGrafter"/>
</dbReference>
<dbReference type="AlphaFoldDB" id="A0AAN6WKH8"/>
<evidence type="ECO:0000256" key="9">
    <source>
        <dbReference type="ARBA" id="ARBA00023136"/>
    </source>
</evidence>
<dbReference type="Proteomes" id="UP001302126">
    <property type="component" value="Unassembled WGS sequence"/>
</dbReference>
<dbReference type="GO" id="GO:0009881">
    <property type="term" value="F:photoreceptor activity"/>
    <property type="evidence" value="ECO:0007669"/>
    <property type="project" value="UniProtKB-KW"/>
</dbReference>
<dbReference type="SUPFAM" id="SSF81321">
    <property type="entry name" value="Family A G protein-coupled receptor-like"/>
    <property type="match status" value="1"/>
</dbReference>
<sequence length="308" mass="33637">MIHPEQVAEMVYAGIKPAATSTATFTSGPGPIPTVIPTPTQYEVSGETGHRTLWTVFALMVLSSGVFSILSWNIPVSKRLLHVVTTLITITASLSYFAMASGHATSFSCTTARDHHKHVPDQYYTECRQVFWARYVDWAITTPLLLLDLCLLAGVDGAHTLMAIVADIIMALSGLFAAYGTTATQRWGWYAIGCISYLFVIWHVALHGARAVQAKGQGVSRLFGSLALFTFLLWTAYPIVWGIADGAHKTTVDTEIIIYAVLDLLAKPFFGLWLLFSHRAIADTAVDVGGWWSNGLASEGRIRIGEED</sequence>
<evidence type="ECO:0000256" key="6">
    <source>
        <dbReference type="ARBA" id="ARBA00022925"/>
    </source>
</evidence>
<keyword evidence="10" id="KW-0675">Receptor</keyword>
<dbReference type="PANTHER" id="PTHR28286:SF2">
    <property type="entry name" value="BACTERIORHODOPSIN _OPSIN, NOPA (EUROFUNG)"/>
    <property type="match status" value="1"/>
</dbReference>
<dbReference type="InterPro" id="IPR001425">
    <property type="entry name" value="Arc/bac/fun_rhodopsins"/>
</dbReference>
<feature type="transmembrane region" description="Helical" evidence="11">
    <location>
        <begin position="218"/>
        <end position="244"/>
    </location>
</feature>
<dbReference type="GO" id="GO:0005216">
    <property type="term" value="F:monoatomic ion channel activity"/>
    <property type="evidence" value="ECO:0007669"/>
    <property type="project" value="InterPro"/>
</dbReference>
<feature type="transmembrane region" description="Helical" evidence="11">
    <location>
        <begin position="161"/>
        <end position="181"/>
    </location>
</feature>
<dbReference type="FunFam" id="1.20.1070.10:FF:000160">
    <property type="entry name" value="Related to Opsin-1"/>
    <property type="match status" value="1"/>
</dbReference>
<gene>
    <name evidence="12" type="ORF">QBC35DRAFT_131605</name>
</gene>
<dbReference type="PROSITE" id="PS00950">
    <property type="entry name" value="BACTERIAL_OPSIN_1"/>
    <property type="match status" value="1"/>
</dbReference>
<feature type="transmembrane region" description="Helical" evidence="11">
    <location>
        <begin position="256"/>
        <end position="276"/>
    </location>
</feature>
<evidence type="ECO:0000256" key="7">
    <source>
        <dbReference type="ARBA" id="ARBA00022989"/>
    </source>
</evidence>
<proteinExistence type="inferred from homology"/>
<keyword evidence="6" id="KW-0681">Retinal protein</keyword>
<protein>
    <submittedName>
        <fullName evidence="12">Opsin</fullName>
    </submittedName>
</protein>